<gene>
    <name evidence="2" type="ORF">BDQ12DRAFT_634882</name>
</gene>
<dbReference type="OrthoDB" id="3249298at2759"/>
<dbReference type="EMBL" id="ML213619">
    <property type="protein sequence ID" value="TFK35694.1"/>
    <property type="molecule type" value="Genomic_DNA"/>
</dbReference>
<sequence length="338" mass="37438">MPKSESKKDKPRRRRGNGELSKARRKEKWVAKGGQQRLLEGIAEATEVKELNNCPGQLDHVPTKGKKFRQQVGKLSLEPTPSSGSSLTSAPADGIYFVTPSEQARKDMSPGHPGVFAIRCDNVITEDGQEAILRCWEEVKKSPIKWSQPHSNQSSTPGLHLNIWNMYSLIPHVTPNTLQQDAQAKVAIQKFLEAINVHVAPMINRLLKFYFPEVSARQQRARQKVSEDLIGTGDWIDFGGAFFTVAAKEGTASEIFHLDSSDDPDTITWTVPIGRWVGGDFSGPQLNTKIPVQSGQALGVTTRLLSDSPTLTNDGDYRLVLTLFSDKFLMKHADPTPQ</sequence>
<feature type="region of interest" description="Disordered" evidence="1">
    <location>
        <begin position="1"/>
        <end position="32"/>
    </location>
</feature>
<organism evidence="2 3">
    <name type="scientific">Crucibulum laeve</name>
    <dbReference type="NCBI Taxonomy" id="68775"/>
    <lineage>
        <taxon>Eukaryota</taxon>
        <taxon>Fungi</taxon>
        <taxon>Dikarya</taxon>
        <taxon>Basidiomycota</taxon>
        <taxon>Agaricomycotina</taxon>
        <taxon>Agaricomycetes</taxon>
        <taxon>Agaricomycetidae</taxon>
        <taxon>Agaricales</taxon>
        <taxon>Agaricineae</taxon>
        <taxon>Nidulariaceae</taxon>
        <taxon>Crucibulum</taxon>
    </lineage>
</organism>
<name>A0A5C3LRF9_9AGAR</name>
<keyword evidence="3" id="KW-1185">Reference proteome</keyword>
<dbReference type="Proteomes" id="UP000308652">
    <property type="component" value="Unassembled WGS sequence"/>
</dbReference>
<evidence type="ECO:0000313" key="3">
    <source>
        <dbReference type="Proteomes" id="UP000308652"/>
    </source>
</evidence>
<reference evidence="2 3" key="1">
    <citation type="journal article" date="2019" name="Nat. Ecol. Evol.">
        <title>Megaphylogeny resolves global patterns of mushroom evolution.</title>
        <authorList>
            <person name="Varga T."/>
            <person name="Krizsan K."/>
            <person name="Foldi C."/>
            <person name="Dima B."/>
            <person name="Sanchez-Garcia M."/>
            <person name="Sanchez-Ramirez S."/>
            <person name="Szollosi G.J."/>
            <person name="Szarkandi J.G."/>
            <person name="Papp V."/>
            <person name="Albert L."/>
            <person name="Andreopoulos W."/>
            <person name="Angelini C."/>
            <person name="Antonin V."/>
            <person name="Barry K.W."/>
            <person name="Bougher N.L."/>
            <person name="Buchanan P."/>
            <person name="Buyck B."/>
            <person name="Bense V."/>
            <person name="Catcheside P."/>
            <person name="Chovatia M."/>
            <person name="Cooper J."/>
            <person name="Damon W."/>
            <person name="Desjardin D."/>
            <person name="Finy P."/>
            <person name="Geml J."/>
            <person name="Haridas S."/>
            <person name="Hughes K."/>
            <person name="Justo A."/>
            <person name="Karasinski D."/>
            <person name="Kautmanova I."/>
            <person name="Kiss B."/>
            <person name="Kocsube S."/>
            <person name="Kotiranta H."/>
            <person name="LaButti K.M."/>
            <person name="Lechner B.E."/>
            <person name="Liimatainen K."/>
            <person name="Lipzen A."/>
            <person name="Lukacs Z."/>
            <person name="Mihaltcheva S."/>
            <person name="Morgado L.N."/>
            <person name="Niskanen T."/>
            <person name="Noordeloos M.E."/>
            <person name="Ohm R.A."/>
            <person name="Ortiz-Santana B."/>
            <person name="Ovrebo C."/>
            <person name="Racz N."/>
            <person name="Riley R."/>
            <person name="Savchenko A."/>
            <person name="Shiryaev A."/>
            <person name="Soop K."/>
            <person name="Spirin V."/>
            <person name="Szebenyi C."/>
            <person name="Tomsovsky M."/>
            <person name="Tulloss R.E."/>
            <person name="Uehling J."/>
            <person name="Grigoriev I.V."/>
            <person name="Vagvolgyi C."/>
            <person name="Papp T."/>
            <person name="Martin F.M."/>
            <person name="Miettinen O."/>
            <person name="Hibbett D.S."/>
            <person name="Nagy L.G."/>
        </authorList>
    </citation>
    <scope>NUCLEOTIDE SEQUENCE [LARGE SCALE GENOMIC DNA]</scope>
    <source>
        <strain evidence="2 3">CBS 166.37</strain>
    </source>
</reference>
<evidence type="ECO:0000313" key="2">
    <source>
        <dbReference type="EMBL" id="TFK35694.1"/>
    </source>
</evidence>
<protein>
    <submittedName>
        <fullName evidence="2">Uncharacterized protein</fullName>
    </submittedName>
</protein>
<proteinExistence type="predicted"/>
<evidence type="ECO:0000256" key="1">
    <source>
        <dbReference type="SAM" id="MobiDB-lite"/>
    </source>
</evidence>
<accession>A0A5C3LRF9</accession>
<dbReference type="Gene3D" id="3.60.130.30">
    <property type="match status" value="1"/>
</dbReference>
<dbReference type="AlphaFoldDB" id="A0A5C3LRF9"/>